<protein>
    <submittedName>
        <fullName evidence="2">Uncharacterized protein</fullName>
    </submittedName>
</protein>
<name>A0ABX8Z9T9_9NEIS</name>
<dbReference type="EMBL" id="CP081150">
    <property type="protein sequence ID" value="QZA79342.1"/>
    <property type="molecule type" value="Genomic_DNA"/>
</dbReference>
<evidence type="ECO:0000256" key="1">
    <source>
        <dbReference type="SAM" id="SignalP"/>
    </source>
</evidence>
<keyword evidence="1" id="KW-0732">Signal</keyword>
<dbReference type="Proteomes" id="UP000825679">
    <property type="component" value="Chromosome"/>
</dbReference>
<keyword evidence="3" id="KW-1185">Reference proteome</keyword>
<sequence length="89" mass="9832">MKFFRVFFFCVLAIVLPVNSVLAQIPAYAKMMSVNTQDGPHQHDEAGAGLSKTPSKDKLHVHQGLFGKTSVHVHEPIVNRTEFRGGCLV</sequence>
<gene>
    <name evidence="2" type="ORF">K4H28_08110</name>
</gene>
<evidence type="ECO:0000313" key="2">
    <source>
        <dbReference type="EMBL" id="QZA79342.1"/>
    </source>
</evidence>
<accession>A0ABX8Z9T9</accession>
<dbReference type="RefSeq" id="WP_221007859.1">
    <property type="nucleotide sequence ID" value="NZ_CP081150.1"/>
</dbReference>
<reference evidence="2 3" key="1">
    <citation type="submission" date="2021-08" db="EMBL/GenBank/DDBJ databases">
        <title>complete genome sequencing of Deefgea sp. D25.</title>
        <authorList>
            <person name="Bae J.-W."/>
            <person name="Gim D.-H."/>
        </authorList>
    </citation>
    <scope>NUCLEOTIDE SEQUENCE [LARGE SCALE GENOMIC DNA]</scope>
    <source>
        <strain evidence="2 3">D25</strain>
    </source>
</reference>
<proteinExistence type="predicted"/>
<feature type="chain" id="PRO_5046956575" evidence="1">
    <location>
        <begin position="24"/>
        <end position="89"/>
    </location>
</feature>
<evidence type="ECO:0000313" key="3">
    <source>
        <dbReference type="Proteomes" id="UP000825679"/>
    </source>
</evidence>
<feature type="signal peptide" evidence="1">
    <location>
        <begin position="1"/>
        <end position="23"/>
    </location>
</feature>
<organism evidence="2 3">
    <name type="scientific">Deefgea tanakiae</name>
    <dbReference type="NCBI Taxonomy" id="2865840"/>
    <lineage>
        <taxon>Bacteria</taxon>
        <taxon>Pseudomonadati</taxon>
        <taxon>Pseudomonadota</taxon>
        <taxon>Betaproteobacteria</taxon>
        <taxon>Neisseriales</taxon>
        <taxon>Chitinibacteraceae</taxon>
        <taxon>Deefgea</taxon>
    </lineage>
</organism>